<evidence type="ECO:0000256" key="5">
    <source>
        <dbReference type="ARBA" id="ARBA00004904"/>
    </source>
</evidence>
<dbReference type="PANTHER" id="PTHR21327:SF18">
    <property type="entry name" value="3,4-DIHYDROXY-2-BUTANONE 4-PHOSPHATE SYNTHASE"/>
    <property type="match status" value="1"/>
</dbReference>
<evidence type="ECO:0000259" key="20">
    <source>
        <dbReference type="Pfam" id="PF00925"/>
    </source>
</evidence>
<dbReference type="OrthoDB" id="9793111at2"/>
<feature type="domain" description="GTP cyclohydrolase II" evidence="20">
    <location>
        <begin position="208"/>
        <end position="376"/>
    </location>
</feature>
<dbReference type="PIRSF" id="PIRSF001259">
    <property type="entry name" value="RibA"/>
    <property type="match status" value="1"/>
</dbReference>
<dbReference type="AlphaFoldDB" id="A0A1T4QEM2"/>
<feature type="binding site" evidence="19">
    <location>
        <begin position="296"/>
        <end position="298"/>
    </location>
    <ligand>
        <name>GTP</name>
        <dbReference type="ChEBI" id="CHEBI:37565"/>
    </ligand>
</feature>
<feature type="binding site" evidence="19">
    <location>
        <position position="353"/>
    </location>
    <ligand>
        <name>GTP</name>
        <dbReference type="ChEBI" id="CHEBI:37565"/>
    </ligand>
</feature>
<feature type="binding site" evidence="19">
    <location>
        <position position="271"/>
    </location>
    <ligand>
        <name>Zn(2+)</name>
        <dbReference type="ChEBI" id="CHEBI:29105"/>
        <note>catalytic</note>
    </ligand>
</feature>
<feature type="site" description="Essential for DHBP synthase activity" evidence="19">
    <location>
        <position position="165"/>
    </location>
</feature>
<dbReference type="InterPro" id="IPR000422">
    <property type="entry name" value="DHBP_synthase_RibB"/>
</dbReference>
<comment type="catalytic activity">
    <reaction evidence="18 19">
        <text>GTP + 4 H2O = 2,5-diamino-6-hydroxy-4-(5-phosphoribosylamino)-pyrimidine + formate + 2 phosphate + 3 H(+)</text>
        <dbReference type="Rhea" id="RHEA:23704"/>
        <dbReference type="ChEBI" id="CHEBI:15377"/>
        <dbReference type="ChEBI" id="CHEBI:15378"/>
        <dbReference type="ChEBI" id="CHEBI:15740"/>
        <dbReference type="ChEBI" id="CHEBI:37565"/>
        <dbReference type="ChEBI" id="CHEBI:43474"/>
        <dbReference type="ChEBI" id="CHEBI:58614"/>
        <dbReference type="EC" id="3.5.4.25"/>
    </reaction>
</comment>
<dbReference type="GO" id="GO:0005525">
    <property type="term" value="F:GTP binding"/>
    <property type="evidence" value="ECO:0007669"/>
    <property type="project" value="UniProtKB-KW"/>
</dbReference>
<keyword evidence="10 19" id="KW-0547">Nucleotide-binding</keyword>
<dbReference type="Gene3D" id="3.40.50.10990">
    <property type="entry name" value="GTP cyclohydrolase II"/>
    <property type="match status" value="1"/>
</dbReference>
<dbReference type="InterPro" id="IPR016299">
    <property type="entry name" value="Riboflavin_synth_RibBA"/>
</dbReference>
<evidence type="ECO:0000256" key="18">
    <source>
        <dbReference type="ARBA" id="ARBA00049295"/>
    </source>
</evidence>
<dbReference type="RefSeq" id="WP_078931696.1">
    <property type="nucleotide sequence ID" value="NZ_FUXC01000013.1"/>
</dbReference>
<feature type="binding site" evidence="19">
    <location>
        <position position="318"/>
    </location>
    <ligand>
        <name>GTP</name>
        <dbReference type="ChEBI" id="CHEBI:37565"/>
    </ligand>
</feature>
<proteinExistence type="inferred from homology"/>
<evidence type="ECO:0000256" key="9">
    <source>
        <dbReference type="ARBA" id="ARBA00022723"/>
    </source>
</evidence>
<feature type="binding site" evidence="19">
    <location>
        <position position="269"/>
    </location>
    <ligand>
        <name>Zn(2+)</name>
        <dbReference type="ChEBI" id="CHEBI:29105"/>
        <note>catalytic</note>
    </ligand>
</feature>
<evidence type="ECO:0000256" key="8">
    <source>
        <dbReference type="ARBA" id="ARBA00022619"/>
    </source>
</evidence>
<evidence type="ECO:0000313" key="22">
    <source>
        <dbReference type="Proteomes" id="UP000190395"/>
    </source>
</evidence>
<dbReference type="SUPFAM" id="SSF55821">
    <property type="entry name" value="YrdC/RibB"/>
    <property type="match status" value="1"/>
</dbReference>
<dbReference type="UniPathway" id="UPA00275">
    <property type="reaction ID" value="UER00399"/>
</dbReference>
<dbReference type="STRING" id="225004.SAMN02745152_01957"/>
<dbReference type="NCBIfam" id="TIGR00505">
    <property type="entry name" value="ribA"/>
    <property type="match status" value="1"/>
</dbReference>
<evidence type="ECO:0000256" key="16">
    <source>
        <dbReference type="ARBA" id="ARBA00023239"/>
    </source>
</evidence>
<feature type="binding site" evidence="19">
    <location>
        <begin position="141"/>
        <end position="145"/>
    </location>
    <ligand>
        <name>D-ribulose 5-phosphate</name>
        <dbReference type="ChEBI" id="CHEBI:58121"/>
    </ligand>
</feature>
<feature type="binding site" evidence="19">
    <location>
        <position position="165"/>
    </location>
    <ligand>
        <name>D-ribulose 5-phosphate</name>
        <dbReference type="ChEBI" id="CHEBI:58121"/>
    </ligand>
</feature>
<dbReference type="InterPro" id="IPR036144">
    <property type="entry name" value="RibA-like_sf"/>
</dbReference>
<feature type="binding site" evidence="19">
    <location>
        <position position="258"/>
    </location>
    <ligand>
        <name>Zn(2+)</name>
        <dbReference type="ChEBI" id="CHEBI:29105"/>
        <note>catalytic</note>
    </ligand>
</feature>
<dbReference type="Gene3D" id="3.90.870.10">
    <property type="entry name" value="DHBP synthase"/>
    <property type="match status" value="1"/>
</dbReference>
<comment type="pathway">
    <text evidence="4 19">Cofactor biosynthesis; riboflavin biosynthesis; 5-amino-6-(D-ribitylamino)uracil from GTP: step 1/4.</text>
</comment>
<evidence type="ECO:0000256" key="13">
    <source>
        <dbReference type="ARBA" id="ARBA00022842"/>
    </source>
</evidence>
<evidence type="ECO:0000256" key="17">
    <source>
        <dbReference type="ARBA" id="ARBA00023268"/>
    </source>
</evidence>
<comment type="cofactor">
    <cofactor evidence="19">
        <name>Zn(2+)</name>
        <dbReference type="ChEBI" id="CHEBI:29105"/>
    </cofactor>
    <text evidence="19">Binds 1 zinc ion per subunit.</text>
</comment>
<dbReference type="InterPro" id="IPR032677">
    <property type="entry name" value="GTP_cyclohydro_II"/>
</dbReference>
<keyword evidence="9 19" id="KW-0479">Metal-binding</keyword>
<evidence type="ECO:0000256" key="10">
    <source>
        <dbReference type="ARBA" id="ARBA00022741"/>
    </source>
</evidence>
<dbReference type="EC" id="3.5.4.25" evidence="19"/>
<evidence type="ECO:0000256" key="6">
    <source>
        <dbReference type="ARBA" id="ARBA00005520"/>
    </source>
</evidence>
<evidence type="ECO:0000256" key="15">
    <source>
        <dbReference type="ARBA" id="ARBA00023211"/>
    </source>
</evidence>
<dbReference type="NCBIfam" id="TIGR00506">
    <property type="entry name" value="ribB"/>
    <property type="match status" value="1"/>
</dbReference>
<feature type="binding site" evidence="19">
    <location>
        <position position="144"/>
    </location>
    <ligand>
        <name>Mg(2+)</name>
        <dbReference type="ChEBI" id="CHEBI:18420"/>
        <label>2</label>
    </ligand>
</feature>
<dbReference type="GeneID" id="303368184"/>
<dbReference type="FunFam" id="3.40.50.10990:FF:000002">
    <property type="entry name" value="GTP cyclohydrolase-2"/>
    <property type="match status" value="1"/>
</dbReference>
<keyword evidence="13 19" id="KW-0460">Magnesium</keyword>
<feature type="binding site" evidence="19">
    <location>
        <position position="30"/>
    </location>
    <ligand>
        <name>Mg(2+)</name>
        <dbReference type="ChEBI" id="CHEBI:18420"/>
        <label>2</label>
    </ligand>
</feature>
<dbReference type="InterPro" id="IPR017945">
    <property type="entry name" value="DHBP_synth_RibB-like_a/b_dom"/>
</dbReference>
<feature type="binding site" evidence="19">
    <location>
        <position position="274"/>
    </location>
    <ligand>
        <name>GTP</name>
        <dbReference type="ChEBI" id="CHEBI:37565"/>
    </ligand>
</feature>
<accession>A0A1T4QEM2</accession>
<dbReference type="GO" id="GO:0005829">
    <property type="term" value="C:cytosol"/>
    <property type="evidence" value="ECO:0007669"/>
    <property type="project" value="TreeGrafter"/>
</dbReference>
<keyword evidence="14 19" id="KW-0342">GTP-binding</keyword>
<evidence type="ECO:0000256" key="3">
    <source>
        <dbReference type="ARBA" id="ARBA00002284"/>
    </source>
</evidence>
<feature type="binding site" evidence="19">
    <location>
        <position position="30"/>
    </location>
    <ligand>
        <name>Mg(2+)</name>
        <dbReference type="ChEBI" id="CHEBI:18420"/>
        <label>1</label>
    </ligand>
</feature>
<comment type="cofactor">
    <cofactor evidence="19">
        <name>Mg(2+)</name>
        <dbReference type="ChEBI" id="CHEBI:18420"/>
    </cofactor>
    <cofactor evidence="19">
        <name>Mn(2+)</name>
        <dbReference type="ChEBI" id="CHEBI:29035"/>
    </cofactor>
    <text evidence="19">Binds 2 divalent metal cations per subunit. Magnesium or manganese.</text>
</comment>
<protein>
    <recommendedName>
        <fullName evidence="19">Riboflavin biosynthesis protein RibBA</fullName>
    </recommendedName>
    <domain>
        <recommendedName>
            <fullName evidence="19">3,4-dihydroxy-2-butanone 4-phosphate synthase</fullName>
            <shortName evidence="19">DHBP synthase</shortName>
            <ecNumber evidence="19">4.1.99.12</ecNumber>
        </recommendedName>
    </domain>
    <domain>
        <recommendedName>
            <fullName evidence="19">GTP cyclohydrolase-2</fullName>
            <ecNumber evidence="19">3.5.4.25</ecNumber>
        </recommendedName>
        <alternativeName>
            <fullName evidence="19">GTP cyclohydrolase II</fullName>
        </alternativeName>
    </domain>
</protein>
<dbReference type="EC" id="4.1.99.12" evidence="19"/>
<comment type="similarity">
    <text evidence="7 19">In the C-terminal section; belongs to the GTP cyclohydrolase II family.</text>
</comment>
<reference evidence="21 22" key="1">
    <citation type="submission" date="2017-02" db="EMBL/GenBank/DDBJ databases">
        <authorList>
            <person name="Peterson S.W."/>
        </authorList>
    </citation>
    <scope>NUCLEOTIDE SEQUENCE [LARGE SCALE GENOMIC DNA]</scope>
    <source>
        <strain evidence="21 22">ATCC BAA-909</strain>
    </source>
</reference>
<evidence type="ECO:0000313" key="21">
    <source>
        <dbReference type="EMBL" id="SKA02253.1"/>
    </source>
</evidence>
<evidence type="ECO:0000256" key="7">
    <source>
        <dbReference type="ARBA" id="ARBA00008976"/>
    </source>
</evidence>
<dbReference type="GO" id="GO:0000287">
    <property type="term" value="F:magnesium ion binding"/>
    <property type="evidence" value="ECO:0007669"/>
    <property type="project" value="UniProtKB-UniRule"/>
</dbReference>
<evidence type="ECO:0000256" key="2">
    <source>
        <dbReference type="ARBA" id="ARBA00001936"/>
    </source>
</evidence>
<comment type="function">
    <text evidence="3 19">Catalyzes the conversion of D-ribulose 5-phosphate to formate and 3,4-dihydroxy-2-butanone 4-phosphate.</text>
</comment>
<dbReference type="GO" id="GO:0009231">
    <property type="term" value="P:riboflavin biosynthetic process"/>
    <property type="evidence" value="ECO:0007669"/>
    <property type="project" value="UniProtKB-UniRule"/>
</dbReference>
<dbReference type="GO" id="GO:0008270">
    <property type="term" value="F:zinc ion binding"/>
    <property type="evidence" value="ECO:0007669"/>
    <property type="project" value="UniProtKB-UniRule"/>
</dbReference>
<gene>
    <name evidence="19" type="primary">ribBA</name>
    <name evidence="21" type="ORF">SAMN02745152_01957</name>
</gene>
<keyword evidence="16 19" id="KW-0456">Lyase</keyword>
<feature type="binding site" evidence="19">
    <location>
        <position position="34"/>
    </location>
    <ligand>
        <name>D-ribulose 5-phosphate</name>
        <dbReference type="ChEBI" id="CHEBI:58121"/>
    </ligand>
</feature>
<feature type="region of interest" description="GTP cyclohydrolase II" evidence="19">
    <location>
        <begin position="203"/>
        <end position="400"/>
    </location>
</feature>
<keyword evidence="8 19" id="KW-0686">Riboflavin biosynthesis</keyword>
<comment type="cofactor">
    <cofactor evidence="2">
        <name>Mn(2+)</name>
        <dbReference type="ChEBI" id="CHEBI:29035"/>
    </cofactor>
</comment>
<dbReference type="SUPFAM" id="SSF142695">
    <property type="entry name" value="RibA-like"/>
    <property type="match status" value="1"/>
</dbReference>
<dbReference type="GO" id="GO:0030145">
    <property type="term" value="F:manganese ion binding"/>
    <property type="evidence" value="ECO:0007669"/>
    <property type="project" value="UniProtKB-UniRule"/>
</dbReference>
<dbReference type="GO" id="GO:0003935">
    <property type="term" value="F:GTP cyclohydrolase II activity"/>
    <property type="evidence" value="ECO:0007669"/>
    <property type="project" value="UniProtKB-UniRule"/>
</dbReference>
<dbReference type="GO" id="GO:0008686">
    <property type="term" value="F:3,4-dihydroxy-2-butanone-4-phosphate synthase activity"/>
    <property type="evidence" value="ECO:0007669"/>
    <property type="project" value="UniProtKB-UniRule"/>
</dbReference>
<keyword evidence="17 19" id="KW-0511">Multifunctional enzyme</keyword>
<evidence type="ECO:0000256" key="11">
    <source>
        <dbReference type="ARBA" id="ARBA00022801"/>
    </source>
</evidence>
<name>A0A1T4QEM2_9SPIR</name>
<comment type="pathway">
    <text evidence="5 19">Cofactor biosynthesis; riboflavin biosynthesis; 2-hydroxy-3-oxobutyl phosphate from D-ribulose 5-phosphate: step 1/1.</text>
</comment>
<feature type="binding site" evidence="19">
    <location>
        <position position="358"/>
    </location>
    <ligand>
        <name>GTP</name>
        <dbReference type="ChEBI" id="CHEBI:37565"/>
    </ligand>
</feature>
<keyword evidence="12 19" id="KW-0862">Zinc</keyword>
<evidence type="ECO:0000256" key="4">
    <source>
        <dbReference type="ARBA" id="ARBA00004853"/>
    </source>
</evidence>
<evidence type="ECO:0000256" key="19">
    <source>
        <dbReference type="HAMAP-Rule" id="MF_01283"/>
    </source>
</evidence>
<feature type="binding site" evidence="19">
    <location>
        <begin position="253"/>
        <end position="257"/>
    </location>
    <ligand>
        <name>GTP</name>
        <dbReference type="ChEBI" id="CHEBI:37565"/>
    </ligand>
</feature>
<dbReference type="EMBL" id="FUXC01000013">
    <property type="protein sequence ID" value="SKA02253.1"/>
    <property type="molecule type" value="Genomic_DNA"/>
</dbReference>
<dbReference type="CDD" id="cd00641">
    <property type="entry name" value="GTP_cyclohydro2"/>
    <property type="match status" value="1"/>
</dbReference>
<keyword evidence="15 19" id="KW-0464">Manganese</keyword>
<evidence type="ECO:0000256" key="12">
    <source>
        <dbReference type="ARBA" id="ARBA00022833"/>
    </source>
</evidence>
<dbReference type="HAMAP" id="MF_00180">
    <property type="entry name" value="RibB"/>
    <property type="match status" value="1"/>
</dbReference>
<dbReference type="Pfam" id="PF00925">
    <property type="entry name" value="GTP_cyclohydro2"/>
    <property type="match status" value="1"/>
</dbReference>
<comment type="catalytic activity">
    <reaction evidence="1 19">
        <text>D-ribulose 5-phosphate = (2S)-2-hydroxy-3-oxobutyl phosphate + formate + H(+)</text>
        <dbReference type="Rhea" id="RHEA:18457"/>
        <dbReference type="ChEBI" id="CHEBI:15378"/>
        <dbReference type="ChEBI" id="CHEBI:15740"/>
        <dbReference type="ChEBI" id="CHEBI:58121"/>
        <dbReference type="ChEBI" id="CHEBI:58830"/>
        <dbReference type="EC" id="4.1.99.12"/>
    </reaction>
</comment>
<dbReference type="InterPro" id="IPR000926">
    <property type="entry name" value="RibA"/>
</dbReference>
<dbReference type="HAMAP" id="MF_00179">
    <property type="entry name" value="RibA"/>
    <property type="match status" value="1"/>
</dbReference>
<organism evidence="21 22">
    <name type="scientific">Treponema berlinense</name>
    <dbReference type="NCBI Taxonomy" id="225004"/>
    <lineage>
        <taxon>Bacteria</taxon>
        <taxon>Pseudomonadati</taxon>
        <taxon>Spirochaetota</taxon>
        <taxon>Spirochaetia</taxon>
        <taxon>Spirochaetales</taxon>
        <taxon>Treponemataceae</taxon>
        <taxon>Treponema</taxon>
    </lineage>
</organism>
<dbReference type="FunFam" id="3.90.870.10:FF:000001">
    <property type="entry name" value="Riboflavin biosynthesis protein RibBA"/>
    <property type="match status" value="1"/>
</dbReference>
<dbReference type="PANTHER" id="PTHR21327">
    <property type="entry name" value="GTP CYCLOHYDROLASE II-RELATED"/>
    <property type="match status" value="1"/>
</dbReference>
<feature type="site" description="Essential for DHBP synthase activity" evidence="19">
    <location>
        <position position="127"/>
    </location>
</feature>
<keyword evidence="22" id="KW-1185">Reference proteome</keyword>
<evidence type="ECO:0000256" key="1">
    <source>
        <dbReference type="ARBA" id="ARBA00000141"/>
    </source>
</evidence>
<evidence type="ECO:0000256" key="14">
    <source>
        <dbReference type="ARBA" id="ARBA00023134"/>
    </source>
</evidence>
<dbReference type="NCBIfam" id="NF001591">
    <property type="entry name" value="PRK00393.1"/>
    <property type="match status" value="1"/>
</dbReference>
<keyword evidence="11 19" id="KW-0378">Hydrolase</keyword>
<feature type="active site" description="Nucleophile; for GTP cyclohydrolase activity" evidence="19">
    <location>
        <position position="332"/>
    </location>
</feature>
<comment type="similarity">
    <text evidence="6 19">In the N-terminal section; belongs to the DHBP synthase family.</text>
</comment>
<dbReference type="NCBIfam" id="NF006803">
    <property type="entry name" value="PRK09311.1"/>
    <property type="match status" value="1"/>
</dbReference>
<sequence length="400" mass="43926">MTEGINKIEEALADLKAGKMIMVTDAEDRENEGDLICAAEFATPEILNFMASKAKGLICMPMSRLIAKNLGFGQMVADNTDNHETAFTVSIDHIKTSTGISAFDRSVTAMAVADKTSKPEDFRRPGHMFPLVAKEGGVFERTGHTEATVDFCRLAGLTQAGLCCEIMSEDGHMARLSELKKMAAEWNLKLVTIEQLIKYRKTHEKIVEKVAEAKLPTKWGNFKLVGFLDKITGAEHAALIMGNVNGEDSILCRVHSECLTGDTFGSLKCDCGDQFSAAMTKIAEEGRGVLLYLRQEGRGIGLLNKIKAYALQDRGMDTVDANLALGLPADARDYNCGIQMLKELGIKKIRLLTNNPDKINQINGADTGIEITERIPLAVPTRPQDIQYLTTKRVRMGHFL</sequence>
<dbReference type="Pfam" id="PF00926">
    <property type="entry name" value="DHBP_synthase"/>
    <property type="match status" value="1"/>
</dbReference>
<comment type="function">
    <text evidence="19">Catalyzes the conversion of GTP to 2,5-diamino-6-ribosylamino-4(3H)-pyrimidinone 5'-phosphate (DARP), formate and pyrophosphate.</text>
</comment>
<dbReference type="HAMAP" id="MF_01283">
    <property type="entry name" value="RibBA"/>
    <property type="match status" value="1"/>
</dbReference>
<dbReference type="Proteomes" id="UP000190395">
    <property type="component" value="Unassembled WGS sequence"/>
</dbReference>
<feature type="region of interest" description="DHBP synthase" evidence="19">
    <location>
        <begin position="1"/>
        <end position="202"/>
    </location>
</feature>
<feature type="binding site" evidence="19">
    <location>
        <begin position="29"/>
        <end position="30"/>
    </location>
    <ligand>
        <name>D-ribulose 5-phosphate</name>
        <dbReference type="ChEBI" id="CHEBI:58121"/>
    </ligand>
</feature>
<feature type="active site" description="Proton acceptor; for GTP cyclohydrolase activity" evidence="19">
    <location>
        <position position="330"/>
    </location>
</feature>